<dbReference type="PROSITE" id="PS50042">
    <property type="entry name" value="CNMP_BINDING_3"/>
    <property type="match status" value="1"/>
</dbReference>
<feature type="domain" description="Cyclic nucleotide-binding" evidence="1">
    <location>
        <begin position="25"/>
        <end position="123"/>
    </location>
</feature>
<protein>
    <submittedName>
        <fullName evidence="2">Crp/Fnr family transcriptional regulator</fullName>
    </submittedName>
</protein>
<dbReference type="Gene3D" id="2.60.120.10">
    <property type="entry name" value="Jelly Rolls"/>
    <property type="match status" value="1"/>
</dbReference>
<name>A0ABY7TBM1_9SPHI</name>
<evidence type="ECO:0000313" key="3">
    <source>
        <dbReference type="Proteomes" id="UP001216139"/>
    </source>
</evidence>
<evidence type="ECO:0000259" key="1">
    <source>
        <dbReference type="PROSITE" id="PS50042"/>
    </source>
</evidence>
<gene>
    <name evidence="2" type="ORF">PQO05_05895</name>
</gene>
<reference evidence="2 3" key="1">
    <citation type="submission" date="2023-02" db="EMBL/GenBank/DDBJ databases">
        <title>Genome sequence of Mucilaginibacter jinjuensis strain KACC 16571.</title>
        <authorList>
            <person name="Kim S."/>
            <person name="Heo J."/>
            <person name="Kwon S.-W."/>
        </authorList>
    </citation>
    <scope>NUCLEOTIDE SEQUENCE [LARGE SCALE GENOMIC DNA]</scope>
    <source>
        <strain evidence="2 3">KACC 16571</strain>
    </source>
</reference>
<dbReference type="EMBL" id="CP117167">
    <property type="protein sequence ID" value="WCT13465.1"/>
    <property type="molecule type" value="Genomic_DNA"/>
</dbReference>
<dbReference type="InterPro" id="IPR014710">
    <property type="entry name" value="RmlC-like_jellyroll"/>
</dbReference>
<dbReference type="SUPFAM" id="SSF51206">
    <property type="entry name" value="cAMP-binding domain-like"/>
    <property type="match status" value="1"/>
</dbReference>
<proteinExistence type="predicted"/>
<evidence type="ECO:0000313" key="2">
    <source>
        <dbReference type="EMBL" id="WCT13465.1"/>
    </source>
</evidence>
<dbReference type="CDD" id="cd00038">
    <property type="entry name" value="CAP_ED"/>
    <property type="match status" value="1"/>
</dbReference>
<accession>A0ABY7TBM1</accession>
<dbReference type="InterPro" id="IPR000595">
    <property type="entry name" value="cNMP-bd_dom"/>
</dbReference>
<dbReference type="RefSeq" id="WP_273631756.1">
    <property type="nucleotide sequence ID" value="NZ_CP117167.1"/>
</dbReference>
<sequence>MTDTATFMQRLNKTKLLPVRMTNLMMESLRVNRFEAHETFLSPGNYAGSIYFIQSGLVRGAIEGSSEKITTWFKQEGDIILPSGIFTQLPSEEYIAAVAKTTLLALPFKHIQNIITANAELMELFVLLLSENNNEAHSREKLLRLPSAKDRYNFISQNQDFVLKRVPHYLIASYLNVTKETFSRLHKGLDY</sequence>
<dbReference type="Proteomes" id="UP001216139">
    <property type="component" value="Chromosome"/>
</dbReference>
<dbReference type="Pfam" id="PF00027">
    <property type="entry name" value="cNMP_binding"/>
    <property type="match status" value="1"/>
</dbReference>
<keyword evidence="3" id="KW-1185">Reference proteome</keyword>
<organism evidence="2 3">
    <name type="scientific">Mucilaginibacter jinjuensis</name>
    <dbReference type="NCBI Taxonomy" id="1176721"/>
    <lineage>
        <taxon>Bacteria</taxon>
        <taxon>Pseudomonadati</taxon>
        <taxon>Bacteroidota</taxon>
        <taxon>Sphingobacteriia</taxon>
        <taxon>Sphingobacteriales</taxon>
        <taxon>Sphingobacteriaceae</taxon>
        <taxon>Mucilaginibacter</taxon>
    </lineage>
</organism>
<dbReference type="InterPro" id="IPR018490">
    <property type="entry name" value="cNMP-bd_dom_sf"/>
</dbReference>